<evidence type="ECO:0000256" key="3">
    <source>
        <dbReference type="ARBA" id="ARBA00005119"/>
    </source>
</evidence>
<feature type="region of interest" description="Disordered" evidence="19">
    <location>
        <begin position="1"/>
        <end position="49"/>
    </location>
</feature>
<organism evidence="21 22">
    <name type="scientific">Corynebacterium massiliense DSM 45435</name>
    <dbReference type="NCBI Taxonomy" id="1121364"/>
    <lineage>
        <taxon>Bacteria</taxon>
        <taxon>Bacillati</taxon>
        <taxon>Actinomycetota</taxon>
        <taxon>Actinomycetes</taxon>
        <taxon>Mycobacteriales</taxon>
        <taxon>Corynebacteriaceae</taxon>
        <taxon>Corynebacterium</taxon>
    </lineage>
</organism>
<feature type="transmembrane region" description="Helical" evidence="20">
    <location>
        <begin position="232"/>
        <end position="252"/>
    </location>
</feature>
<keyword evidence="10 18" id="KW-0808">Transferase</keyword>
<feature type="transmembrane region" description="Helical" evidence="20">
    <location>
        <begin position="115"/>
        <end position="141"/>
    </location>
</feature>
<dbReference type="PANTHER" id="PTHR46382">
    <property type="entry name" value="PHOSPHATIDATE CYTIDYLYLTRANSFERASE"/>
    <property type="match status" value="1"/>
</dbReference>
<evidence type="ECO:0000256" key="4">
    <source>
        <dbReference type="ARBA" id="ARBA00005189"/>
    </source>
</evidence>
<dbReference type="EC" id="2.7.7.41" evidence="6 18"/>
<keyword evidence="9" id="KW-0444">Lipid biosynthesis</keyword>
<keyword evidence="12 18" id="KW-0548">Nucleotidyltransferase</keyword>
<evidence type="ECO:0000256" key="20">
    <source>
        <dbReference type="SAM" id="Phobius"/>
    </source>
</evidence>
<proteinExistence type="inferred from homology"/>
<comment type="catalytic activity">
    <reaction evidence="1 18">
        <text>a 1,2-diacyl-sn-glycero-3-phosphate + CTP + H(+) = a CDP-1,2-diacyl-sn-glycerol + diphosphate</text>
        <dbReference type="Rhea" id="RHEA:16229"/>
        <dbReference type="ChEBI" id="CHEBI:15378"/>
        <dbReference type="ChEBI" id="CHEBI:33019"/>
        <dbReference type="ChEBI" id="CHEBI:37563"/>
        <dbReference type="ChEBI" id="CHEBI:58332"/>
        <dbReference type="ChEBI" id="CHEBI:58608"/>
        <dbReference type="EC" id="2.7.7.41"/>
    </reaction>
</comment>
<dbReference type="Proteomes" id="UP001220064">
    <property type="component" value="Chromosome"/>
</dbReference>
<dbReference type="PANTHER" id="PTHR46382:SF1">
    <property type="entry name" value="PHOSPHATIDATE CYTIDYLYLTRANSFERASE"/>
    <property type="match status" value="1"/>
</dbReference>
<dbReference type="Pfam" id="PF01148">
    <property type="entry name" value="CTP_transf_1"/>
    <property type="match status" value="1"/>
</dbReference>
<comment type="similarity">
    <text evidence="5 18">Belongs to the CDS family.</text>
</comment>
<evidence type="ECO:0000256" key="1">
    <source>
        <dbReference type="ARBA" id="ARBA00001698"/>
    </source>
</evidence>
<evidence type="ECO:0000256" key="9">
    <source>
        <dbReference type="ARBA" id="ARBA00022516"/>
    </source>
</evidence>
<evidence type="ECO:0000256" key="16">
    <source>
        <dbReference type="ARBA" id="ARBA00023209"/>
    </source>
</evidence>
<dbReference type="GO" id="GO:0004605">
    <property type="term" value="F:phosphatidate cytidylyltransferase activity"/>
    <property type="evidence" value="ECO:0007669"/>
    <property type="project" value="UniProtKB-EC"/>
</dbReference>
<evidence type="ECO:0000256" key="2">
    <source>
        <dbReference type="ARBA" id="ARBA00004651"/>
    </source>
</evidence>
<evidence type="ECO:0000256" key="5">
    <source>
        <dbReference type="ARBA" id="ARBA00010185"/>
    </source>
</evidence>
<evidence type="ECO:0000313" key="22">
    <source>
        <dbReference type="Proteomes" id="UP001220064"/>
    </source>
</evidence>
<protein>
    <recommendedName>
        <fullName evidence="7 18">Phosphatidate cytidylyltransferase</fullName>
        <ecNumber evidence="6 18">2.7.7.41</ecNumber>
    </recommendedName>
</protein>
<evidence type="ECO:0000256" key="11">
    <source>
        <dbReference type="ARBA" id="ARBA00022692"/>
    </source>
</evidence>
<feature type="transmembrane region" description="Helical" evidence="20">
    <location>
        <begin position="193"/>
        <end position="212"/>
    </location>
</feature>
<evidence type="ECO:0000256" key="7">
    <source>
        <dbReference type="ARBA" id="ARBA00019373"/>
    </source>
</evidence>
<accession>A0ABY7U7R9</accession>
<evidence type="ECO:0000256" key="13">
    <source>
        <dbReference type="ARBA" id="ARBA00022989"/>
    </source>
</evidence>
<keyword evidence="22" id="KW-1185">Reference proteome</keyword>
<comment type="subcellular location">
    <subcellularLocation>
        <location evidence="2">Cell membrane</location>
        <topology evidence="2">Multi-pass membrane protein</topology>
    </subcellularLocation>
</comment>
<keyword evidence="17" id="KW-1208">Phospholipid metabolism</keyword>
<evidence type="ECO:0000256" key="17">
    <source>
        <dbReference type="ARBA" id="ARBA00023264"/>
    </source>
</evidence>
<evidence type="ECO:0000256" key="19">
    <source>
        <dbReference type="SAM" id="MobiDB-lite"/>
    </source>
</evidence>
<reference evidence="21 22" key="1">
    <citation type="submission" date="2020-10" db="EMBL/GenBank/DDBJ databases">
        <title>Complete genome sequence of Corynebacterium massiliense DSM 45435, type strain of Corynebacterium massiliense.</title>
        <authorList>
            <person name="Busche T."/>
            <person name="Kalinowski J."/>
            <person name="Ruckert C."/>
        </authorList>
    </citation>
    <scope>NUCLEOTIDE SEQUENCE [LARGE SCALE GENOMIC DNA]</scope>
    <source>
        <strain evidence="21 22">DSM 45435</strain>
    </source>
</reference>
<feature type="transmembrane region" description="Helical" evidence="20">
    <location>
        <begin position="53"/>
        <end position="71"/>
    </location>
</feature>
<keyword evidence="14" id="KW-0443">Lipid metabolism</keyword>
<feature type="transmembrane region" description="Helical" evidence="20">
    <location>
        <begin position="77"/>
        <end position="94"/>
    </location>
</feature>
<evidence type="ECO:0000256" key="15">
    <source>
        <dbReference type="ARBA" id="ARBA00023136"/>
    </source>
</evidence>
<comment type="pathway">
    <text evidence="3 18">Phospholipid metabolism; CDP-diacylglycerol biosynthesis; CDP-diacylglycerol from sn-glycerol 3-phosphate: step 3/3.</text>
</comment>
<gene>
    <name evidence="21" type="primary">cdsA</name>
    <name evidence="21" type="ORF">CMASS_06590</name>
</gene>
<feature type="transmembrane region" description="Helical" evidence="20">
    <location>
        <begin position="257"/>
        <end position="276"/>
    </location>
</feature>
<evidence type="ECO:0000256" key="14">
    <source>
        <dbReference type="ARBA" id="ARBA00023098"/>
    </source>
</evidence>
<evidence type="ECO:0000256" key="12">
    <source>
        <dbReference type="ARBA" id="ARBA00022695"/>
    </source>
</evidence>
<evidence type="ECO:0000256" key="10">
    <source>
        <dbReference type="ARBA" id="ARBA00022679"/>
    </source>
</evidence>
<keyword evidence="11 18" id="KW-0812">Transmembrane</keyword>
<keyword evidence="16" id="KW-0594">Phospholipid biosynthesis</keyword>
<evidence type="ECO:0000256" key="18">
    <source>
        <dbReference type="RuleBase" id="RU003938"/>
    </source>
</evidence>
<name>A0ABY7U7R9_9CORY</name>
<sequence>MTESSPQHGAPDGTPATGDARANVGAPEKGRADKARTRSTRLPRPKNNAGRDLPTAIAVGVGLGVLVVGAVWAGPLAWYLVVAGAIGVAMWEVLTRLKERGYFLQRKHLLCLGQAMIWSSWFAGAGGLVAVYVVAVLSLMFGRLFQNGRHRPPENYLRDMAVGIFVLTWVPLFATFAAMLANTPSPFASGERSIITFMLCVVASDTGGYIAGVMFGSHPMAPAVSPKKSWEGFIGSLVLSTLVGALTFWLVLHHLPWIGAIMGLFLAVCATLGDLVESQFKRELGIKDMSALLPGHGGLMDRLDGMLPAAMVTWVAVSVLTATSV</sequence>
<dbReference type="PROSITE" id="PS01315">
    <property type="entry name" value="CDS"/>
    <property type="match status" value="1"/>
</dbReference>
<keyword evidence="15 20" id="KW-0472">Membrane</keyword>
<evidence type="ECO:0000313" key="21">
    <source>
        <dbReference type="EMBL" id="WCZ32752.1"/>
    </source>
</evidence>
<comment type="pathway">
    <text evidence="4">Lipid metabolism.</text>
</comment>
<keyword evidence="13 20" id="KW-1133">Transmembrane helix</keyword>
<evidence type="ECO:0000256" key="8">
    <source>
        <dbReference type="ARBA" id="ARBA00022475"/>
    </source>
</evidence>
<dbReference type="EMBL" id="CP063189">
    <property type="protein sequence ID" value="WCZ32752.1"/>
    <property type="molecule type" value="Genomic_DNA"/>
</dbReference>
<keyword evidence="8" id="KW-1003">Cell membrane</keyword>
<feature type="transmembrane region" description="Helical" evidence="20">
    <location>
        <begin position="161"/>
        <end position="181"/>
    </location>
</feature>
<dbReference type="InterPro" id="IPR000374">
    <property type="entry name" value="PC_trans"/>
</dbReference>
<evidence type="ECO:0000256" key="6">
    <source>
        <dbReference type="ARBA" id="ARBA00012487"/>
    </source>
</evidence>